<dbReference type="SUPFAM" id="SSF88713">
    <property type="entry name" value="Glycoside hydrolase/deacetylase"/>
    <property type="match status" value="1"/>
</dbReference>
<dbReference type="InterPro" id="IPR011330">
    <property type="entry name" value="Glyco_hydro/deAcase_b/a-brl"/>
</dbReference>
<dbReference type="CDD" id="cd10801">
    <property type="entry name" value="LamB_YcsF_like_1"/>
    <property type="match status" value="1"/>
</dbReference>
<dbReference type="GO" id="GO:0017168">
    <property type="term" value="F:5-oxoprolinase (ATP-hydrolyzing) activity"/>
    <property type="evidence" value="ECO:0007669"/>
    <property type="project" value="UniProtKB-EC"/>
</dbReference>
<keyword evidence="1" id="KW-0378">Hydrolase</keyword>
<organism evidence="1 2">
    <name type="scientific">Shivajiella indica</name>
    <dbReference type="NCBI Taxonomy" id="872115"/>
    <lineage>
        <taxon>Bacteria</taxon>
        <taxon>Pseudomonadati</taxon>
        <taxon>Bacteroidota</taxon>
        <taxon>Cytophagia</taxon>
        <taxon>Cytophagales</taxon>
        <taxon>Cyclobacteriaceae</taxon>
        <taxon>Shivajiella</taxon>
    </lineage>
</organism>
<protein>
    <submittedName>
        <fullName evidence="1">5-oxoprolinase subunit PxpA</fullName>
        <ecNumber evidence="1">3.5.2.9</ecNumber>
    </submittedName>
</protein>
<evidence type="ECO:0000313" key="2">
    <source>
        <dbReference type="Proteomes" id="UP001597414"/>
    </source>
</evidence>
<evidence type="ECO:0000313" key="1">
    <source>
        <dbReference type="EMBL" id="MFD2201141.1"/>
    </source>
</evidence>
<gene>
    <name evidence="1" type="primary">pxpA</name>
    <name evidence="1" type="ORF">ACFSKV_06160</name>
</gene>
<accession>A0ABW5B7I9</accession>
<dbReference type="EC" id="3.5.2.9" evidence="1"/>
<dbReference type="EMBL" id="JBHUIV010000010">
    <property type="protein sequence ID" value="MFD2201141.1"/>
    <property type="molecule type" value="Genomic_DNA"/>
</dbReference>
<dbReference type="Gene3D" id="3.20.20.370">
    <property type="entry name" value="Glycoside hydrolase/deacetylase"/>
    <property type="match status" value="1"/>
</dbReference>
<dbReference type="Proteomes" id="UP001597414">
    <property type="component" value="Unassembled WGS sequence"/>
</dbReference>
<dbReference type="InterPro" id="IPR005501">
    <property type="entry name" value="LamB/YcsF/PxpA-like"/>
</dbReference>
<keyword evidence="2" id="KW-1185">Reference proteome</keyword>
<dbReference type="PANTHER" id="PTHR30292">
    <property type="entry name" value="UNCHARACTERIZED PROTEIN YBGL-RELATED"/>
    <property type="match status" value="1"/>
</dbReference>
<dbReference type="Pfam" id="PF03746">
    <property type="entry name" value="LamB_YcsF"/>
    <property type="match status" value="1"/>
</dbReference>
<proteinExistence type="predicted"/>
<reference evidence="2" key="1">
    <citation type="journal article" date="2019" name="Int. J. Syst. Evol. Microbiol.">
        <title>The Global Catalogue of Microorganisms (GCM) 10K type strain sequencing project: providing services to taxonomists for standard genome sequencing and annotation.</title>
        <authorList>
            <consortium name="The Broad Institute Genomics Platform"/>
            <consortium name="The Broad Institute Genome Sequencing Center for Infectious Disease"/>
            <person name="Wu L."/>
            <person name="Ma J."/>
        </authorList>
    </citation>
    <scope>NUCLEOTIDE SEQUENCE [LARGE SCALE GENOMIC DNA]</scope>
    <source>
        <strain evidence="2">KCTC 19812</strain>
    </source>
</reference>
<dbReference type="NCBIfam" id="NF003814">
    <property type="entry name" value="PRK05406.1-3"/>
    <property type="match status" value="1"/>
</dbReference>
<comment type="caution">
    <text evidence="1">The sequence shown here is derived from an EMBL/GenBank/DDBJ whole genome shotgun (WGS) entry which is preliminary data.</text>
</comment>
<name>A0ABW5B7I9_9BACT</name>
<dbReference type="NCBIfam" id="NF003816">
    <property type="entry name" value="PRK05406.1-5"/>
    <property type="match status" value="1"/>
</dbReference>
<sequence>MKNIIDINCDLGEGMGNDDLLMPYLDSCNIACGGHAGDEQSIRKTIRSAKKYGVKIGSHPSYPDRLNFGRKVMEIDRETLKTSLISQLKLFEKVCREEKAIFHHIKAHGALYNLASKDFDTASLIIEIIKGYFPDLILYCPPFSLMEDMATKESIRVFREVFADRSYQSDLSLVDRNHPHALLTDPIEVLDHVRMMVEKKQIKTIEGAIKPIAAETLCIHGDNPSALEILKTIKKYFNF</sequence>
<dbReference type="RefSeq" id="WP_380801044.1">
    <property type="nucleotide sequence ID" value="NZ_JBHUIV010000010.1"/>
</dbReference>
<dbReference type="PANTHER" id="PTHR30292:SF0">
    <property type="entry name" value="5-OXOPROLINASE SUBUNIT A"/>
    <property type="match status" value="1"/>
</dbReference>